<feature type="region of interest" description="Disordered" evidence="1">
    <location>
        <begin position="100"/>
        <end position="123"/>
    </location>
</feature>
<evidence type="ECO:0000313" key="3">
    <source>
        <dbReference type="Proteomes" id="UP000310760"/>
    </source>
</evidence>
<evidence type="ECO:0000256" key="1">
    <source>
        <dbReference type="SAM" id="MobiDB-lite"/>
    </source>
</evidence>
<dbReference type="PROSITE" id="PS51257">
    <property type="entry name" value="PROKAR_LIPOPROTEIN"/>
    <property type="match status" value="1"/>
</dbReference>
<accession>A0A4S2FU29</accession>
<feature type="region of interest" description="Disordered" evidence="1">
    <location>
        <begin position="310"/>
        <end position="338"/>
    </location>
</feature>
<dbReference type="AlphaFoldDB" id="A0A4S2FU29"/>
<dbReference type="Proteomes" id="UP000310760">
    <property type="component" value="Unassembled WGS sequence"/>
</dbReference>
<organism evidence="2 3">
    <name type="scientific">Phocaeicola sartorii</name>
    <dbReference type="NCBI Taxonomy" id="671267"/>
    <lineage>
        <taxon>Bacteria</taxon>
        <taxon>Pseudomonadati</taxon>
        <taxon>Bacteroidota</taxon>
        <taxon>Bacteroidia</taxon>
        <taxon>Bacteroidales</taxon>
        <taxon>Bacteroidaceae</taxon>
        <taxon>Phocaeicola</taxon>
    </lineage>
</organism>
<name>A0A4S2FU29_9BACT</name>
<proteinExistence type="predicted"/>
<gene>
    <name evidence="2" type="ORF">E5339_02390</name>
</gene>
<protein>
    <submittedName>
        <fullName evidence="2">DUF4906 domain-containing protein</fullName>
    </submittedName>
</protein>
<reference evidence="2 3" key="1">
    <citation type="submission" date="2019-04" db="EMBL/GenBank/DDBJ databases">
        <title>Microbes associate with the intestines of laboratory mice.</title>
        <authorList>
            <person name="Navarre W."/>
            <person name="Wong E."/>
            <person name="Huang K."/>
            <person name="Tropini C."/>
            <person name="Ng K."/>
            <person name="Yu B."/>
        </authorList>
    </citation>
    <scope>NUCLEOTIDE SEQUENCE [LARGE SCALE GENOMIC DNA]</scope>
    <source>
        <strain evidence="2 3">NM22_B1</strain>
    </source>
</reference>
<dbReference type="EMBL" id="SRYJ01000004">
    <property type="protein sequence ID" value="TGY72708.1"/>
    <property type="molecule type" value="Genomic_DNA"/>
</dbReference>
<evidence type="ECO:0000313" key="2">
    <source>
        <dbReference type="EMBL" id="TGY72708.1"/>
    </source>
</evidence>
<sequence length="1038" mass="117918">MKSFVKFIVSILASALLLVSCVDEKFYTDDYIPDGVSEFTATVDFKAFTPALETRAAGDAIKEINSLWLVIYEQDGNGAWKLEKDGKIEITAADHQLTTSIADNTRPDDVPQPDSQTETRTGRASFRLRHKNGQYKVYAVANCDTISKVEGTKIDTPEKLKSLQLTWNTKDIHKNAEMFGFFTNDKDKFGSDDESVTIGPNRELHAWIRRTASKVTVAFNGEGLHDGVSIYPLTVSIKDIPLHCPLGSDNTEPDVLIDGEMIKYYEGDTPPTDISSIVGNGLVINKETSVNMSLHAETAPALYFYENMQGSGEDMPDKRQDANGDKTLDHPGLPGDDTYRLKDDVPYGTYIEVQAIWRSTNTERQGSGIVKYRFMLGKDVIKDYDAERNYHYKLTMNFKNFANDVDWHIDYREQTFEVSEPQPFNYQGKVFVPDKSWPNLKHEFSDTLTVTVASYIEGNDGTIQPVNYEILSGGEWLECKRIAPGDHPYEVKYKFTVKKDVLKPDKEIDINQELKAATSKSDDINKPYNLADPNGTPDNIVCTANCYMIDAPGWYIFPLVYGNAIHNGTVNESSYKSTGSSGDSFLSSFVNHLGNPITSPYIKENTGCNPQVACLVWMDTYDDLSNNPGGIIRPHFTWGGAADKIEESPKYMPNAYGGKGGIRFYVDPQRIKQGNAVIAICDKAPTTNSNAFYQFDAIWSWHIWVTRLDVKEKDKTIEVTAHDPSRKFEFMPMNLGWCSEDGEKIKYYEERVAEIKFSSGGKNETVKIVKKSHIAFTYGNNPYYQWGRKDPFIAAKKGEADNNKPWYNYAGVRDGRNPPRLTNDSPDYDSERLTTRQALGHLIRHPETWHNPPREWKKDETVTDRDYWRYFSKNESYSNLWEGRQGKDHTAQTLKTVYDPSPVGYQVCHYNAFSGFTTTGDNTGWEPEWYDVRTENIMSGNPTEGLYEFYTNPEKNQSIIFPMSSYRDWDSYAYIADTELMIIGYSWAAGNARNDDNYAYNFMFSRKDKNGYIRPKDSFYPTDGMPVRPVRNGSHTGY</sequence>
<feature type="compositionally biased region" description="Basic and acidic residues" evidence="1">
    <location>
        <begin position="315"/>
        <end position="329"/>
    </location>
</feature>
<comment type="caution">
    <text evidence="2">The sequence shown here is derived from an EMBL/GenBank/DDBJ whole genome shotgun (WGS) entry which is preliminary data.</text>
</comment>
<dbReference type="RefSeq" id="WP_135950376.1">
    <property type="nucleotide sequence ID" value="NZ_CAONYA010000015.1"/>
</dbReference>